<dbReference type="InterPro" id="IPR015330">
    <property type="entry name" value="DNA_primase/pol_bifunc_N"/>
</dbReference>
<gene>
    <name evidence="2" type="ORF">GCM10009676_23380</name>
</gene>
<dbReference type="EMBL" id="BAAALN010000005">
    <property type="protein sequence ID" value="GAA1238155.1"/>
    <property type="molecule type" value="Genomic_DNA"/>
</dbReference>
<name>A0ABN1W6Q4_9PSEU</name>
<dbReference type="Pfam" id="PF09250">
    <property type="entry name" value="Prim-Pol"/>
    <property type="match status" value="1"/>
</dbReference>
<sequence length="216" mass="23571">MLDMEWPDSWRGSFRIELRAEAISLVERGWPILPGTVSESEGADWQYPTPAHADWQSRLGAHSRQVAAWFTGKPCSLLVATGTMVDALEVSGELGRRAASLLRVTGHPAPIVAMPNGRWLFLTASADAVHPVLAEHDDVTWHGRDGYVPLPPTPYRQGVVHWRVKPEIWGWRLPEAATINEVLVRALLGEHDDGTATASAAVLPPDDQRAATPSAA</sequence>
<protein>
    <submittedName>
        <fullName evidence="2">Bifunctional DNA primase/polymerase</fullName>
    </submittedName>
</protein>
<dbReference type="SMART" id="SM00943">
    <property type="entry name" value="Prim-Pol"/>
    <property type="match status" value="1"/>
</dbReference>
<evidence type="ECO:0000259" key="1">
    <source>
        <dbReference type="SMART" id="SM00943"/>
    </source>
</evidence>
<proteinExistence type="predicted"/>
<reference evidence="2 3" key="1">
    <citation type="journal article" date="2019" name="Int. J. Syst. Evol. Microbiol.">
        <title>The Global Catalogue of Microorganisms (GCM) 10K type strain sequencing project: providing services to taxonomists for standard genome sequencing and annotation.</title>
        <authorList>
            <consortium name="The Broad Institute Genomics Platform"/>
            <consortium name="The Broad Institute Genome Sequencing Center for Infectious Disease"/>
            <person name="Wu L."/>
            <person name="Ma J."/>
        </authorList>
    </citation>
    <scope>NUCLEOTIDE SEQUENCE [LARGE SCALE GENOMIC DNA]</scope>
    <source>
        <strain evidence="2 3">JCM 13023</strain>
    </source>
</reference>
<keyword evidence="3" id="KW-1185">Reference proteome</keyword>
<comment type="caution">
    <text evidence="2">The sequence shown here is derived from an EMBL/GenBank/DDBJ whole genome shotgun (WGS) entry which is preliminary data.</text>
</comment>
<organism evidence="2 3">
    <name type="scientific">Prauserella halophila</name>
    <dbReference type="NCBI Taxonomy" id="185641"/>
    <lineage>
        <taxon>Bacteria</taxon>
        <taxon>Bacillati</taxon>
        <taxon>Actinomycetota</taxon>
        <taxon>Actinomycetes</taxon>
        <taxon>Pseudonocardiales</taxon>
        <taxon>Pseudonocardiaceae</taxon>
        <taxon>Prauserella</taxon>
    </lineage>
</organism>
<dbReference type="Proteomes" id="UP001500653">
    <property type="component" value="Unassembled WGS sequence"/>
</dbReference>
<evidence type="ECO:0000313" key="3">
    <source>
        <dbReference type="Proteomes" id="UP001500653"/>
    </source>
</evidence>
<accession>A0ABN1W6Q4</accession>
<feature type="domain" description="DNA primase/polymerase bifunctional N-terminal" evidence="1">
    <location>
        <begin position="22"/>
        <end position="173"/>
    </location>
</feature>
<dbReference type="RefSeq" id="WP_253862992.1">
    <property type="nucleotide sequence ID" value="NZ_BAAALN010000005.1"/>
</dbReference>
<evidence type="ECO:0000313" key="2">
    <source>
        <dbReference type="EMBL" id="GAA1238155.1"/>
    </source>
</evidence>